<organism evidence="12 13">
    <name type="scientific">Oryctes borbonicus</name>
    <dbReference type="NCBI Taxonomy" id="1629725"/>
    <lineage>
        <taxon>Eukaryota</taxon>
        <taxon>Metazoa</taxon>
        <taxon>Ecdysozoa</taxon>
        <taxon>Arthropoda</taxon>
        <taxon>Hexapoda</taxon>
        <taxon>Insecta</taxon>
        <taxon>Pterygota</taxon>
        <taxon>Neoptera</taxon>
        <taxon>Endopterygota</taxon>
        <taxon>Coleoptera</taxon>
        <taxon>Polyphaga</taxon>
        <taxon>Scarabaeiformia</taxon>
        <taxon>Scarabaeidae</taxon>
        <taxon>Dynastinae</taxon>
        <taxon>Oryctes</taxon>
    </lineage>
</organism>
<dbReference type="GO" id="GO:0000796">
    <property type="term" value="C:condensin complex"/>
    <property type="evidence" value="ECO:0007669"/>
    <property type="project" value="InterPro"/>
</dbReference>
<dbReference type="GO" id="GO:0005737">
    <property type="term" value="C:cytoplasm"/>
    <property type="evidence" value="ECO:0007669"/>
    <property type="project" value="UniProtKB-SubCell"/>
</dbReference>
<evidence type="ECO:0000256" key="2">
    <source>
        <dbReference type="ARBA" id="ARBA00004496"/>
    </source>
</evidence>
<sequence length="382" mass="43523">TNSLIDSETMLIAAMALDICIKVYACKVEYIENEITKLMSNIQAQTEQRIATVPKKTKNDAPKGKANKRKRCVKMYVAKDQKSILLPEIPKIAPTHFTQNLDLYASNSKNMSTIITPVNHSMYKFELLNNTDCGFISYGDPDPTIQTKLFPMLNVLLKPIVICREFHAFHVDEDDDYNRSLVDPLNDHLQAQDVNYNRSQDTVPDLEEHMPSSFPDVANMSDTADDAEENDETTKSHCSRGKKIEIITSLSPRSAFVENLISPNPLLDTIWMGPSHWKNKLVRLSGSKFSGKDKETPNKKHPNKRRRTLTEKVEPINFHASKIPKINFRQKCKPKPLKFDIKKCTIMPKIFDDLNFDKITNGFLLRQDCGEKGQLDNLCSYG</sequence>
<dbReference type="Proteomes" id="UP000051574">
    <property type="component" value="Unassembled WGS sequence"/>
</dbReference>
<keyword evidence="8" id="KW-0498">Mitosis</keyword>
<dbReference type="InterPro" id="IPR022816">
    <property type="entry name" value="Condensin_barren_su2"/>
</dbReference>
<keyword evidence="7" id="KW-0132">Cell division</keyword>
<keyword evidence="9" id="KW-0226">DNA condensation</keyword>
<evidence type="ECO:0000256" key="6">
    <source>
        <dbReference type="ARBA" id="ARBA00022490"/>
    </source>
</evidence>
<feature type="non-terminal residue" evidence="12">
    <location>
        <position position="382"/>
    </location>
</feature>
<comment type="similarity">
    <text evidence="3">Belongs to the CND2 (condensin subunit 2) family.</text>
</comment>
<feature type="region of interest" description="Disordered" evidence="11">
    <location>
        <begin position="201"/>
        <end position="238"/>
    </location>
</feature>
<protein>
    <recommendedName>
        <fullName evidence="4">Condensin complex subunit 2</fullName>
    </recommendedName>
</protein>
<dbReference type="PANTHER" id="PTHR13108:SF9">
    <property type="entry name" value="CONDENSIN COMPLEX SUBUNIT 2"/>
    <property type="match status" value="1"/>
</dbReference>
<reference evidence="12 13" key="1">
    <citation type="submission" date="2015-09" db="EMBL/GenBank/DDBJ databases">
        <title>Draft genome of the scarab beetle Oryctes borbonicus.</title>
        <authorList>
            <person name="Meyer J.M."/>
            <person name="Markov G.V."/>
            <person name="Baskaran P."/>
            <person name="Herrmann M."/>
            <person name="Sommer R.J."/>
            <person name="Roedelsperger C."/>
        </authorList>
    </citation>
    <scope>NUCLEOTIDE SEQUENCE [LARGE SCALE GENOMIC DNA]</scope>
    <source>
        <strain evidence="12">OB123</strain>
        <tissue evidence="12">Whole animal</tissue>
    </source>
</reference>
<evidence type="ECO:0000313" key="12">
    <source>
        <dbReference type="EMBL" id="KRT84448.1"/>
    </source>
</evidence>
<feature type="non-terminal residue" evidence="12">
    <location>
        <position position="1"/>
    </location>
</feature>
<keyword evidence="13" id="KW-1185">Reference proteome</keyword>
<dbReference type="GO" id="GO:0003682">
    <property type="term" value="F:chromatin binding"/>
    <property type="evidence" value="ECO:0007669"/>
    <property type="project" value="TreeGrafter"/>
</dbReference>
<comment type="subcellular location">
    <subcellularLocation>
        <location evidence="1">Chromosome</location>
    </subcellularLocation>
    <subcellularLocation>
        <location evidence="2">Cytoplasm</location>
    </subcellularLocation>
</comment>
<evidence type="ECO:0000256" key="4">
    <source>
        <dbReference type="ARBA" id="ARBA00016065"/>
    </source>
</evidence>
<accession>A0A0T6BAU7</accession>
<comment type="caution">
    <text evidence="12">The sequence shown here is derived from an EMBL/GenBank/DDBJ whole genome shotgun (WGS) entry which is preliminary data.</text>
</comment>
<evidence type="ECO:0000256" key="1">
    <source>
        <dbReference type="ARBA" id="ARBA00004286"/>
    </source>
</evidence>
<evidence type="ECO:0000256" key="9">
    <source>
        <dbReference type="ARBA" id="ARBA00023067"/>
    </source>
</evidence>
<proteinExistence type="inferred from homology"/>
<dbReference type="GO" id="GO:0051301">
    <property type="term" value="P:cell division"/>
    <property type="evidence" value="ECO:0007669"/>
    <property type="project" value="UniProtKB-KW"/>
</dbReference>
<evidence type="ECO:0000313" key="13">
    <source>
        <dbReference type="Proteomes" id="UP000051574"/>
    </source>
</evidence>
<dbReference type="OrthoDB" id="362021at2759"/>
<evidence type="ECO:0000256" key="7">
    <source>
        <dbReference type="ARBA" id="ARBA00022618"/>
    </source>
</evidence>
<evidence type="ECO:0000256" key="10">
    <source>
        <dbReference type="ARBA" id="ARBA00023306"/>
    </source>
</evidence>
<evidence type="ECO:0000256" key="11">
    <source>
        <dbReference type="SAM" id="MobiDB-lite"/>
    </source>
</evidence>
<keyword evidence="10" id="KW-0131">Cell cycle</keyword>
<gene>
    <name evidence="12" type="ORF">AMK59_1054</name>
</gene>
<dbReference type="GO" id="GO:0007076">
    <property type="term" value="P:mitotic chromosome condensation"/>
    <property type="evidence" value="ECO:0007669"/>
    <property type="project" value="InterPro"/>
</dbReference>
<dbReference type="PANTHER" id="PTHR13108">
    <property type="entry name" value="CONDENSIN COMPLEX SUBUNIT 2"/>
    <property type="match status" value="1"/>
</dbReference>
<dbReference type="EMBL" id="LJIG01002492">
    <property type="protein sequence ID" value="KRT84448.1"/>
    <property type="molecule type" value="Genomic_DNA"/>
</dbReference>
<evidence type="ECO:0000256" key="8">
    <source>
        <dbReference type="ARBA" id="ARBA00022776"/>
    </source>
</evidence>
<evidence type="ECO:0000256" key="5">
    <source>
        <dbReference type="ARBA" id="ARBA00022454"/>
    </source>
</evidence>
<dbReference type="AlphaFoldDB" id="A0A0T6BAU7"/>
<evidence type="ECO:0000256" key="3">
    <source>
        <dbReference type="ARBA" id="ARBA00009471"/>
    </source>
</evidence>
<name>A0A0T6BAU7_9SCAR</name>
<keyword evidence="5" id="KW-0158">Chromosome</keyword>
<keyword evidence="6" id="KW-0963">Cytoplasm</keyword>